<dbReference type="AlphaFoldDB" id="A0A5N0EHJ6"/>
<dbReference type="Proteomes" id="UP000323876">
    <property type="component" value="Unassembled WGS sequence"/>
</dbReference>
<dbReference type="PANTHER" id="PTHR46211">
    <property type="entry name" value="GLYCEROPHOSPHORYL DIESTER PHOSPHODIESTERASE"/>
    <property type="match status" value="1"/>
</dbReference>
<dbReference type="Pfam" id="PF03009">
    <property type="entry name" value="GDPD"/>
    <property type="match status" value="1"/>
</dbReference>
<gene>
    <name evidence="2" type="ORF">F3087_07640</name>
</gene>
<proteinExistence type="predicted"/>
<dbReference type="SUPFAM" id="SSF51695">
    <property type="entry name" value="PLC-like phosphodiesterases"/>
    <property type="match status" value="1"/>
</dbReference>
<dbReference type="PANTHER" id="PTHR46211:SF1">
    <property type="entry name" value="GLYCEROPHOSPHODIESTER PHOSPHODIESTERASE, CYTOPLASMIC"/>
    <property type="match status" value="1"/>
</dbReference>
<evidence type="ECO:0000259" key="1">
    <source>
        <dbReference type="PROSITE" id="PS51704"/>
    </source>
</evidence>
<dbReference type="GO" id="GO:0006629">
    <property type="term" value="P:lipid metabolic process"/>
    <property type="evidence" value="ECO:0007669"/>
    <property type="project" value="InterPro"/>
</dbReference>
<accession>A0A5N0EHJ6</accession>
<organism evidence="2 3">
    <name type="scientific">Nocardia colli</name>
    <dbReference type="NCBI Taxonomy" id="2545717"/>
    <lineage>
        <taxon>Bacteria</taxon>
        <taxon>Bacillati</taxon>
        <taxon>Actinomycetota</taxon>
        <taxon>Actinomycetes</taxon>
        <taxon>Mycobacteriales</taxon>
        <taxon>Nocardiaceae</taxon>
        <taxon>Nocardia</taxon>
    </lineage>
</organism>
<dbReference type="OrthoDB" id="9758957at2"/>
<dbReference type="InterPro" id="IPR017946">
    <property type="entry name" value="PLC-like_Pdiesterase_TIM-brl"/>
</dbReference>
<dbReference type="GO" id="GO:0008081">
    <property type="term" value="F:phosphoric diester hydrolase activity"/>
    <property type="evidence" value="ECO:0007669"/>
    <property type="project" value="InterPro"/>
</dbReference>
<protein>
    <recommendedName>
        <fullName evidence="1">GP-PDE domain-containing protein</fullName>
    </recommendedName>
</protein>
<evidence type="ECO:0000313" key="3">
    <source>
        <dbReference type="Proteomes" id="UP000323876"/>
    </source>
</evidence>
<feature type="domain" description="GP-PDE" evidence="1">
    <location>
        <begin position="7"/>
        <end position="260"/>
    </location>
</feature>
<dbReference type="EMBL" id="VXLC01000003">
    <property type="protein sequence ID" value="KAA8888868.1"/>
    <property type="molecule type" value="Genomic_DNA"/>
</dbReference>
<comment type="caution">
    <text evidence="2">The sequence shown here is derived from an EMBL/GenBank/DDBJ whole genome shotgun (WGS) entry which is preliminary data.</text>
</comment>
<sequence length="263" mass="28040">MVRAGGVTVIAHRGLAPGLPENTLAAFHGAIALGVDAIEIDLRVTADGHLVVLHDDTVDRTTDGRGRVADLTFAEVKELDAGRYAGPEFGGERVPTYREVLEVLQGSRTQLLLDIKDCPIDAIAEVVELTAELSASDEVIIGPRTATDLRAFKKLDPGLRALALVPGRQDAPPDPAVIAEFADAGADLIRLWPSWILTEDGKGDQLMRTVLELGTPVWTCADTLYGDIRADAPGDDLRRLVDAGVSGIMTDLPELLLDIVGAR</sequence>
<dbReference type="RefSeq" id="WP_150401143.1">
    <property type="nucleotide sequence ID" value="NZ_VXLC01000003.1"/>
</dbReference>
<dbReference type="InterPro" id="IPR030395">
    <property type="entry name" value="GP_PDE_dom"/>
</dbReference>
<evidence type="ECO:0000313" key="2">
    <source>
        <dbReference type="EMBL" id="KAA8888868.1"/>
    </source>
</evidence>
<keyword evidence="3" id="KW-1185">Reference proteome</keyword>
<dbReference type="PROSITE" id="PS51704">
    <property type="entry name" value="GP_PDE"/>
    <property type="match status" value="1"/>
</dbReference>
<dbReference type="Gene3D" id="3.20.20.190">
    <property type="entry name" value="Phosphatidylinositol (PI) phosphodiesterase"/>
    <property type="match status" value="1"/>
</dbReference>
<reference evidence="2 3" key="1">
    <citation type="submission" date="2019-09" db="EMBL/GenBank/DDBJ databases">
        <authorList>
            <person name="Wang X."/>
        </authorList>
    </citation>
    <scope>NUCLEOTIDE SEQUENCE [LARGE SCALE GENOMIC DNA]</scope>
    <source>
        <strain evidence="2 3">CICC 11023</strain>
    </source>
</reference>
<name>A0A5N0EHJ6_9NOCA</name>